<gene>
    <name evidence="4" type="ORF">GCM10009676_33700</name>
</gene>
<dbReference type="PROSITE" id="PS51462">
    <property type="entry name" value="NUDIX"/>
    <property type="match status" value="1"/>
</dbReference>
<dbReference type="InterPro" id="IPR020084">
    <property type="entry name" value="NUDIX_hydrolase_CS"/>
</dbReference>
<dbReference type="EMBL" id="BAAALN010000010">
    <property type="protein sequence ID" value="GAA1245070.1"/>
    <property type="molecule type" value="Genomic_DNA"/>
</dbReference>
<feature type="domain" description="Nudix hydrolase" evidence="3">
    <location>
        <begin position="17"/>
        <end position="151"/>
    </location>
</feature>
<reference evidence="4 5" key="1">
    <citation type="journal article" date="2019" name="Int. J. Syst. Evol. Microbiol.">
        <title>The Global Catalogue of Microorganisms (GCM) 10K type strain sequencing project: providing services to taxonomists for standard genome sequencing and annotation.</title>
        <authorList>
            <consortium name="The Broad Institute Genomics Platform"/>
            <consortium name="The Broad Institute Genome Sequencing Center for Infectious Disease"/>
            <person name="Wu L."/>
            <person name="Ma J."/>
        </authorList>
    </citation>
    <scope>NUCLEOTIDE SEQUENCE [LARGE SCALE GENOMIC DNA]</scope>
    <source>
        <strain evidence="4 5">JCM 13023</strain>
    </source>
</reference>
<evidence type="ECO:0000313" key="5">
    <source>
        <dbReference type="Proteomes" id="UP001500653"/>
    </source>
</evidence>
<name>A0ABN1WC54_9PSEU</name>
<dbReference type="PANTHER" id="PTHR43046:SF16">
    <property type="entry name" value="ADP-RIBOSE PYROPHOSPHATASE YJHB-RELATED"/>
    <property type="match status" value="1"/>
</dbReference>
<evidence type="ECO:0000256" key="1">
    <source>
        <dbReference type="ARBA" id="ARBA00001946"/>
    </source>
</evidence>
<dbReference type="InterPro" id="IPR015797">
    <property type="entry name" value="NUDIX_hydrolase-like_dom_sf"/>
</dbReference>
<dbReference type="PANTHER" id="PTHR43046">
    <property type="entry name" value="GDP-MANNOSE MANNOSYL HYDROLASE"/>
    <property type="match status" value="1"/>
</dbReference>
<accession>A0ABN1WC54</accession>
<comment type="cofactor">
    <cofactor evidence="1">
        <name>Mg(2+)</name>
        <dbReference type="ChEBI" id="CHEBI:18420"/>
    </cofactor>
</comment>
<keyword evidence="2" id="KW-0378">Hydrolase</keyword>
<dbReference type="Gene3D" id="3.90.79.10">
    <property type="entry name" value="Nucleoside Triphosphate Pyrophosphohydrolase"/>
    <property type="match status" value="1"/>
</dbReference>
<proteinExistence type="predicted"/>
<dbReference type="SUPFAM" id="SSF55811">
    <property type="entry name" value="Nudix"/>
    <property type="match status" value="1"/>
</dbReference>
<evidence type="ECO:0000313" key="4">
    <source>
        <dbReference type="EMBL" id="GAA1245070.1"/>
    </source>
</evidence>
<dbReference type="CDD" id="cd04683">
    <property type="entry name" value="NUDIX_Hydrolase"/>
    <property type="match status" value="1"/>
</dbReference>
<sequence length="168" mass="18360">MRAGSGRNHEREDRSVPDRHLIDVHVLLAHGTELLLTTRRGGAFDGMWHLPSGKLDGGEDVLTAAAREAEEEIGVMIDPGNLTHVHTIHVNGSGPEPRVGLFFVTTRWIGEPSNREPEKCSGLGWFDLHRLPTNLIEYPAAGIRAYRDGVPFSVMGWAPQPGQATISA</sequence>
<keyword evidence="5" id="KW-1185">Reference proteome</keyword>
<protein>
    <recommendedName>
        <fullName evidence="3">Nudix hydrolase domain-containing protein</fullName>
    </recommendedName>
</protein>
<evidence type="ECO:0000256" key="2">
    <source>
        <dbReference type="ARBA" id="ARBA00022801"/>
    </source>
</evidence>
<dbReference type="Proteomes" id="UP001500653">
    <property type="component" value="Unassembled WGS sequence"/>
</dbReference>
<organism evidence="4 5">
    <name type="scientific">Prauserella halophila</name>
    <dbReference type="NCBI Taxonomy" id="185641"/>
    <lineage>
        <taxon>Bacteria</taxon>
        <taxon>Bacillati</taxon>
        <taxon>Actinomycetota</taxon>
        <taxon>Actinomycetes</taxon>
        <taxon>Pseudonocardiales</taxon>
        <taxon>Pseudonocardiaceae</taxon>
        <taxon>Prauserella</taxon>
    </lineage>
</organism>
<evidence type="ECO:0000259" key="3">
    <source>
        <dbReference type="PROSITE" id="PS51462"/>
    </source>
</evidence>
<dbReference type="InterPro" id="IPR000086">
    <property type="entry name" value="NUDIX_hydrolase_dom"/>
</dbReference>
<comment type="caution">
    <text evidence="4">The sequence shown here is derived from an EMBL/GenBank/DDBJ whole genome shotgun (WGS) entry which is preliminary data.</text>
</comment>
<dbReference type="Pfam" id="PF00293">
    <property type="entry name" value="NUDIX"/>
    <property type="match status" value="1"/>
</dbReference>
<dbReference type="PROSITE" id="PS00893">
    <property type="entry name" value="NUDIX_BOX"/>
    <property type="match status" value="1"/>
</dbReference>